<dbReference type="OrthoDB" id="2351076at2"/>
<evidence type="ECO:0000313" key="2">
    <source>
        <dbReference type="Proteomes" id="UP000272238"/>
    </source>
</evidence>
<evidence type="ECO:0000313" key="1">
    <source>
        <dbReference type="EMBL" id="RKQ19776.1"/>
    </source>
</evidence>
<dbReference type="EMBL" id="RBZN01000002">
    <property type="protein sequence ID" value="RKQ19776.1"/>
    <property type="molecule type" value="Genomic_DNA"/>
</dbReference>
<reference evidence="1 2" key="1">
    <citation type="journal article" date="2016" name="Antonie Van Leeuwenhoek">
        <title>Lysinibacillus endophyticus sp. nov., an indole-3-acetic acid producing endophytic bacterium isolated from corn root (Zea mays cv. Xinken-5).</title>
        <authorList>
            <person name="Yu J."/>
            <person name="Guan X."/>
            <person name="Liu C."/>
            <person name="Xiang W."/>
            <person name="Yu Z."/>
            <person name="Liu X."/>
            <person name="Wang G."/>
        </authorList>
    </citation>
    <scope>NUCLEOTIDE SEQUENCE [LARGE SCALE GENOMIC DNA]</scope>
    <source>
        <strain evidence="1 2">DSM 100506</strain>
    </source>
</reference>
<dbReference type="InterPro" id="IPR016024">
    <property type="entry name" value="ARM-type_fold"/>
</dbReference>
<comment type="caution">
    <text evidence="1">The sequence shown here is derived from an EMBL/GenBank/DDBJ whole genome shotgun (WGS) entry which is preliminary data.</text>
</comment>
<dbReference type="SUPFAM" id="SSF48371">
    <property type="entry name" value="ARM repeat"/>
    <property type="match status" value="1"/>
</dbReference>
<dbReference type="AlphaFoldDB" id="A0A494ZAR6"/>
<protein>
    <submittedName>
        <fullName evidence="1">Uncharacterized protein</fullName>
    </submittedName>
</protein>
<accession>A0A494ZAR6</accession>
<keyword evidence="2" id="KW-1185">Reference proteome</keyword>
<gene>
    <name evidence="1" type="ORF">D8M03_01780</name>
</gene>
<organism evidence="1 2">
    <name type="scientific">Ureibacillus endophyticus</name>
    <dbReference type="NCBI Taxonomy" id="1978490"/>
    <lineage>
        <taxon>Bacteria</taxon>
        <taxon>Bacillati</taxon>
        <taxon>Bacillota</taxon>
        <taxon>Bacilli</taxon>
        <taxon>Bacillales</taxon>
        <taxon>Caryophanaceae</taxon>
        <taxon>Ureibacillus</taxon>
    </lineage>
</organism>
<dbReference type="Proteomes" id="UP000272238">
    <property type="component" value="Unassembled WGS sequence"/>
</dbReference>
<proteinExistence type="predicted"/>
<name>A0A494ZAR6_9BACL</name>
<sequence>MTSTSFNPIQSQQATLQSNQPLTLKQGQVFHGTVKKLYPDQMAEIQVGSHKLYAKLETPLKAGDSHFFQVTNMNPQAELKVVTGPMQQAQTTQQLNQLLESMNLPKTAEMQKILAYFVKNQLPINKETIVQTEAFLKNIPDNAMKQEALAIIQKMVETKMPFTKEIFNGLLNGAKTSGFTGELLNLSKLLNDDSTILPQMKSNILASLQRIAQPFESESSGMILSKAVQELMDKNANQQSRVDALNLLKEANILPKDANVNNWLSQSFQKIVANKGLENAQLNELIRSLSTAKVEEIPNILQQIKSIEGNINNKQQILQLINEFENVPKNDTSIQQFVKQLQGQLGNSTAFLKGVSSDIVHAIANANVESIPKMLTDLKTWLQEQPLSANHKEQLHQLLNRFEVLPKTPQTIELFVKQLHEQLIKAFSESINKFELSEPGYSKNDNLLFLLKPESQMNVNTTFSHLLKTANESQEPFIQQIVAQVDDEIRSSIDGKSMEHAVKTILKSLGLSYEALLNTKSQNLQDQIHSLKPQLLSLIQDSAVSATVKEAAEGILSRLNGMQLHSVENGHQHQIVMHIPLHFFGKNTDATVQWNGRMGKDGKISSDFVRILFYLNMEALKETMVDMQVQNRIVTINVFNEDPYLENYAEHLKEALKNGLLERDYHLSGLFFKQFEKVVPQKAEMINKVKDNHKSQSGVDIRI</sequence>
<dbReference type="RefSeq" id="WP_121212962.1">
    <property type="nucleotide sequence ID" value="NZ_RBZN01000002.1"/>
</dbReference>